<evidence type="ECO:0000256" key="2">
    <source>
        <dbReference type="ARBA" id="ARBA00022723"/>
    </source>
</evidence>
<organism evidence="8 9">
    <name type="scientific">Daedalea quercina L-15889</name>
    <dbReference type="NCBI Taxonomy" id="1314783"/>
    <lineage>
        <taxon>Eukaryota</taxon>
        <taxon>Fungi</taxon>
        <taxon>Dikarya</taxon>
        <taxon>Basidiomycota</taxon>
        <taxon>Agaricomycotina</taxon>
        <taxon>Agaricomycetes</taxon>
        <taxon>Polyporales</taxon>
        <taxon>Fomitopsis</taxon>
    </lineage>
</organism>
<keyword evidence="6" id="KW-0539">Nucleus</keyword>
<dbReference type="InterPro" id="IPR036864">
    <property type="entry name" value="Zn2-C6_fun-type_DNA-bd_sf"/>
</dbReference>
<comment type="subcellular location">
    <subcellularLocation>
        <location evidence="1">Nucleus</location>
    </subcellularLocation>
</comment>
<dbReference type="Proteomes" id="UP000076727">
    <property type="component" value="Unassembled WGS sequence"/>
</dbReference>
<dbReference type="Gene3D" id="4.10.240.10">
    <property type="entry name" value="Zn(2)-C6 fungal-type DNA-binding domain"/>
    <property type="match status" value="1"/>
</dbReference>
<dbReference type="InterPro" id="IPR051089">
    <property type="entry name" value="prtT"/>
</dbReference>
<keyword evidence="3" id="KW-0805">Transcription regulation</keyword>
<name>A0A165Q8V9_9APHY</name>
<dbReference type="STRING" id="1314783.A0A165Q8V9"/>
<dbReference type="GO" id="GO:0008270">
    <property type="term" value="F:zinc ion binding"/>
    <property type="evidence" value="ECO:0007669"/>
    <property type="project" value="InterPro"/>
</dbReference>
<keyword evidence="5" id="KW-0804">Transcription</keyword>
<dbReference type="AlphaFoldDB" id="A0A165Q8V9"/>
<dbReference type="GO" id="GO:0000976">
    <property type="term" value="F:transcription cis-regulatory region binding"/>
    <property type="evidence" value="ECO:0007669"/>
    <property type="project" value="TreeGrafter"/>
</dbReference>
<dbReference type="EMBL" id="KV429060">
    <property type="protein sequence ID" value="KZT69158.1"/>
    <property type="molecule type" value="Genomic_DNA"/>
</dbReference>
<keyword evidence="4" id="KW-0238">DNA-binding</keyword>
<dbReference type="SMART" id="SM00906">
    <property type="entry name" value="Fungal_trans"/>
    <property type="match status" value="1"/>
</dbReference>
<evidence type="ECO:0000256" key="1">
    <source>
        <dbReference type="ARBA" id="ARBA00004123"/>
    </source>
</evidence>
<dbReference type="PANTHER" id="PTHR31845">
    <property type="entry name" value="FINGER DOMAIN PROTEIN, PUTATIVE-RELATED"/>
    <property type="match status" value="1"/>
</dbReference>
<accession>A0A165Q8V9</accession>
<dbReference type="CDD" id="cd12148">
    <property type="entry name" value="fungal_TF_MHR"/>
    <property type="match status" value="1"/>
</dbReference>
<evidence type="ECO:0000256" key="6">
    <source>
        <dbReference type="ARBA" id="ARBA00023242"/>
    </source>
</evidence>
<evidence type="ECO:0000313" key="8">
    <source>
        <dbReference type="EMBL" id="KZT69158.1"/>
    </source>
</evidence>
<dbReference type="CDD" id="cd00067">
    <property type="entry name" value="GAL4"/>
    <property type="match status" value="1"/>
</dbReference>
<dbReference type="InterPro" id="IPR001138">
    <property type="entry name" value="Zn2Cys6_DnaBD"/>
</dbReference>
<keyword evidence="2" id="KW-0479">Metal-binding</keyword>
<dbReference type="GO" id="GO:0005634">
    <property type="term" value="C:nucleus"/>
    <property type="evidence" value="ECO:0007669"/>
    <property type="project" value="UniProtKB-SubCell"/>
</dbReference>
<proteinExistence type="predicted"/>
<evidence type="ECO:0000256" key="3">
    <source>
        <dbReference type="ARBA" id="ARBA00023015"/>
    </source>
</evidence>
<keyword evidence="9" id="KW-1185">Reference proteome</keyword>
<dbReference type="PROSITE" id="PS00463">
    <property type="entry name" value="ZN2_CY6_FUNGAL_1"/>
    <property type="match status" value="1"/>
</dbReference>
<evidence type="ECO:0000259" key="7">
    <source>
        <dbReference type="PROSITE" id="PS00463"/>
    </source>
</evidence>
<dbReference type="OrthoDB" id="3163292at2759"/>
<dbReference type="PANTHER" id="PTHR31845:SF17">
    <property type="entry name" value="ZN(II)2CYS6 TRANSCRIPTION FACTOR (EUROFUNG)"/>
    <property type="match status" value="1"/>
</dbReference>
<evidence type="ECO:0000256" key="5">
    <source>
        <dbReference type="ARBA" id="ARBA00023163"/>
    </source>
</evidence>
<dbReference type="Pfam" id="PF04082">
    <property type="entry name" value="Fungal_trans"/>
    <property type="match status" value="1"/>
</dbReference>
<sequence length="714" mass="79046">MSNNTESDSSTSQTKPLARPRGACVHCKSLKIRCQIILGEDICVRCKAHDLDCISCARKRRRPAPSHEELQQHSRAQDAQIEALLRKLDEIKALSKVRYWYVQALQETDALRARSGHRASPKVSGWKARADREEPDIKGYTAHPGDKDVEMSVPRTLTPAPSATNPKWPPILRCGLFGPQEVTELYRLFYDKLHPSFTILDPALHTPQYLISKSTLLFTKVLSLASRHWTHRPKLHQLATTYAHEAAAEVVREGRYTIEACQAFMLSTGFPAPRQRFAEHRGWLLVGMAIRIAQDLKLDSPPPPGLPERERLDRARTWFQVVCVDASTSVQQGKAPVLQGSDYVARALATWFRASPLNSPHDLYLCAFADLALLVARLWRAIGADRCDPDLVKGVDVNATVLEYHEKLVEMYATWRAREAENSRNPRSGPQPQHNARLKLIGNAMKLIVLGAGFHHSVRQGQEPDRDVLHLSVEAALACVRVHAEELYPAGVLRSQVEPHFLYVTYAAAFLVNLLKADYSHLLEPAVRTTIVREVRALTGIYLSKQVALDRAHAPAVYGRFLSALLERVVAGQELARTPRLAPEEVPLPPDIWDPAAPFGLDDVAALGGGADHPVPLMNGGAGGDLFAGAEFCYGQFVSDVCALGRDIPPGQGYPDPAAPVQSVFVNPLDEQTWWGGAAPFPPPFNQSVLDLASFAMDESWLQMESWGADVSRT</sequence>
<reference evidence="8 9" key="1">
    <citation type="journal article" date="2016" name="Mol. Biol. Evol.">
        <title>Comparative Genomics of Early-Diverging Mushroom-Forming Fungi Provides Insights into the Origins of Lignocellulose Decay Capabilities.</title>
        <authorList>
            <person name="Nagy L.G."/>
            <person name="Riley R."/>
            <person name="Tritt A."/>
            <person name="Adam C."/>
            <person name="Daum C."/>
            <person name="Floudas D."/>
            <person name="Sun H."/>
            <person name="Yadav J.S."/>
            <person name="Pangilinan J."/>
            <person name="Larsson K.H."/>
            <person name="Matsuura K."/>
            <person name="Barry K."/>
            <person name="Labutti K."/>
            <person name="Kuo R."/>
            <person name="Ohm R.A."/>
            <person name="Bhattacharya S.S."/>
            <person name="Shirouzu T."/>
            <person name="Yoshinaga Y."/>
            <person name="Martin F.M."/>
            <person name="Grigoriev I.V."/>
            <person name="Hibbett D.S."/>
        </authorList>
    </citation>
    <scope>NUCLEOTIDE SEQUENCE [LARGE SCALE GENOMIC DNA]</scope>
    <source>
        <strain evidence="8 9">L-15889</strain>
    </source>
</reference>
<dbReference type="InterPro" id="IPR007219">
    <property type="entry name" value="XnlR_reg_dom"/>
</dbReference>
<evidence type="ECO:0000256" key="4">
    <source>
        <dbReference type="ARBA" id="ARBA00023125"/>
    </source>
</evidence>
<dbReference type="GO" id="GO:0006351">
    <property type="term" value="P:DNA-templated transcription"/>
    <property type="evidence" value="ECO:0007669"/>
    <property type="project" value="InterPro"/>
</dbReference>
<feature type="domain" description="Zn(2)-C6 fungal-type" evidence="7">
    <location>
        <begin position="23"/>
        <end position="53"/>
    </location>
</feature>
<gene>
    <name evidence="8" type="ORF">DAEQUDRAFT_811600</name>
</gene>
<dbReference type="SUPFAM" id="SSF57701">
    <property type="entry name" value="Zn2/Cys6 DNA-binding domain"/>
    <property type="match status" value="1"/>
</dbReference>
<protein>
    <recommendedName>
        <fullName evidence="7">Zn(2)-C6 fungal-type domain-containing protein</fullName>
    </recommendedName>
</protein>
<dbReference type="GO" id="GO:0000981">
    <property type="term" value="F:DNA-binding transcription factor activity, RNA polymerase II-specific"/>
    <property type="evidence" value="ECO:0007669"/>
    <property type="project" value="InterPro"/>
</dbReference>
<evidence type="ECO:0000313" key="9">
    <source>
        <dbReference type="Proteomes" id="UP000076727"/>
    </source>
</evidence>